<evidence type="ECO:0000313" key="6">
    <source>
        <dbReference type="EMBL" id="AFI89804.1"/>
    </source>
</evidence>
<dbReference type="GO" id="GO:0042597">
    <property type="term" value="C:periplasmic space"/>
    <property type="evidence" value="ECO:0007669"/>
    <property type="project" value="UniProtKB-SubCell"/>
</dbReference>
<dbReference type="AlphaFoldDB" id="A0A0H3I377"/>
<evidence type="ECO:0000256" key="3">
    <source>
        <dbReference type="ARBA" id="ARBA00022729"/>
    </source>
</evidence>
<dbReference type="SMART" id="SM00062">
    <property type="entry name" value="PBPb"/>
    <property type="match status" value="1"/>
</dbReference>
<dbReference type="eggNOG" id="COG4521">
    <property type="taxonomic scope" value="Bacteria"/>
</dbReference>
<organism evidence="6 8">
    <name type="scientific">Pectobacterium parmentieri</name>
    <dbReference type="NCBI Taxonomy" id="1905730"/>
    <lineage>
        <taxon>Bacteria</taxon>
        <taxon>Pseudomonadati</taxon>
        <taxon>Pseudomonadota</taxon>
        <taxon>Gammaproteobacteria</taxon>
        <taxon>Enterobacterales</taxon>
        <taxon>Pectobacteriaceae</taxon>
        <taxon>Pectobacterium</taxon>
    </lineage>
</organism>
<keyword evidence="3 4" id="KW-0732">Signal</keyword>
<feature type="domain" description="Solute-binding protein family 3/N-terminal" evidence="5">
    <location>
        <begin position="34"/>
        <end position="250"/>
    </location>
</feature>
<comment type="similarity">
    <text evidence="2">Belongs to the bacterial solute-binding protein SsuA/TauA family.</text>
</comment>
<evidence type="ECO:0000256" key="2">
    <source>
        <dbReference type="ARBA" id="ARBA00010742"/>
    </source>
</evidence>
<dbReference type="GO" id="GO:0042918">
    <property type="term" value="P:alkanesulfonate transmembrane transport"/>
    <property type="evidence" value="ECO:0007669"/>
    <property type="project" value="TreeGrafter"/>
</dbReference>
<dbReference type="GO" id="GO:0022857">
    <property type="term" value="F:transmembrane transporter activity"/>
    <property type="evidence" value="ECO:0007669"/>
    <property type="project" value="InterPro"/>
</dbReference>
<dbReference type="KEGG" id="pec:W5S_1713"/>
<reference evidence="6 8" key="1">
    <citation type="journal article" date="2012" name="J. Bacteriol.">
        <title>Genome sequence of Pectobacterium sp. strain SCC3193.</title>
        <authorList>
            <person name="Koskinen J.P."/>
            <person name="Laine P."/>
            <person name="Niemi O."/>
            <person name="Nykyri J."/>
            <person name="Harjunpaa H."/>
            <person name="Auvinen P."/>
            <person name="Paulin L."/>
            <person name="Pirhonen M."/>
            <person name="Palva T."/>
            <person name="Holm L."/>
        </authorList>
    </citation>
    <scope>NUCLEOTIDE SEQUENCE [LARGE SCALE GENOMIC DNA]</scope>
    <source>
        <strain evidence="6 8">SCC3193</strain>
    </source>
</reference>
<dbReference type="Gene3D" id="3.40.190.10">
    <property type="entry name" value="Periplasmic binding protein-like II"/>
    <property type="match status" value="2"/>
</dbReference>
<name>A0A0H3I377_PECPM</name>
<dbReference type="EMBL" id="CP003415">
    <property type="protein sequence ID" value="AFI89804.1"/>
    <property type="molecule type" value="Genomic_DNA"/>
</dbReference>
<dbReference type="Pfam" id="PF04069">
    <property type="entry name" value="OpuAC"/>
    <property type="match status" value="1"/>
</dbReference>
<reference evidence="7" key="4">
    <citation type="submission" date="2024-05" db="EMBL/GenBank/DDBJ databases">
        <title>Identification of Pectobacterium versatile causing blackleg of potato from New York State with a whole genome sequencing approach.</title>
        <authorList>
            <person name="Ma X."/>
            <person name="Swingle B."/>
        </authorList>
    </citation>
    <scope>NUCLEOTIDE SEQUENCE</scope>
    <source>
        <strain evidence="7">NY1588A</strain>
    </source>
</reference>
<evidence type="ECO:0000256" key="4">
    <source>
        <dbReference type="SAM" id="SignalP"/>
    </source>
</evidence>
<gene>
    <name evidence="6" type="ordered locus">W5S_1713</name>
    <name evidence="7" type="ORF">F6Q06_01245</name>
</gene>
<evidence type="ECO:0000313" key="8">
    <source>
        <dbReference type="Proteomes" id="UP000008044"/>
    </source>
</evidence>
<dbReference type="Proteomes" id="UP001194579">
    <property type="component" value="Unassembled WGS sequence"/>
</dbReference>
<evidence type="ECO:0000313" key="7">
    <source>
        <dbReference type="EMBL" id="MBI0553125.1"/>
    </source>
</evidence>
<dbReference type="RefSeq" id="WP_014699459.1">
    <property type="nucleotide sequence ID" value="NC_017845.1"/>
</dbReference>
<evidence type="ECO:0000259" key="5">
    <source>
        <dbReference type="SMART" id="SM00062"/>
    </source>
</evidence>
<dbReference type="HOGENOM" id="CLU_028871_3_1_6"/>
<dbReference type="SUPFAM" id="SSF53850">
    <property type="entry name" value="Periplasmic binding protein-like II"/>
    <property type="match status" value="1"/>
</dbReference>
<sequence>MKNILSAVGVGGLLLMATSVLAAESNAPEKHPDEVRVAYSGGSQVLVLAKADGSLQKTLGAPVKWVQFASGADALNYFASNAIDIANFGSSPATAGIVRKLPVEIVGVSGVIATYERLIAKSGITTLKDIEGKRVAYPPNSTAQYALEAAIAVNKLDRSKITLIPLRPAEMVAAWKRGDIDAGYVWAPFAQELETSAGHAIFATKDLQKDGYLIYNNYVVRKAFAQQYPKTVARFLRVHQQKVDEFRQDPEKAAAIVAKEVGAPVTTATNTLSGLEYPTLEQQATAQWLGDGNNTDRSGIGQAVAKTAHFLESIGEVRQRDIPASFADSINSSYLKQAAKGN</sequence>
<evidence type="ECO:0000256" key="1">
    <source>
        <dbReference type="ARBA" id="ARBA00004418"/>
    </source>
</evidence>
<dbReference type="InterPro" id="IPR001638">
    <property type="entry name" value="Solute-binding_3/MltF_N"/>
</dbReference>
<dbReference type="PANTHER" id="PTHR30024:SF47">
    <property type="entry name" value="TAURINE-BINDING PERIPLASMIC PROTEIN"/>
    <property type="match status" value="1"/>
</dbReference>
<dbReference type="InterPro" id="IPR007210">
    <property type="entry name" value="ABC_Gly_betaine_transp_sub-bd"/>
</dbReference>
<dbReference type="PATRIC" id="fig|1166016.3.peg.1719"/>
<evidence type="ECO:0000313" key="9">
    <source>
        <dbReference type="Proteomes" id="UP001194579"/>
    </source>
</evidence>
<keyword evidence="9" id="KW-1185">Reference proteome</keyword>
<dbReference type="EMBL" id="WABS01000002">
    <property type="protein sequence ID" value="MBI0553125.1"/>
    <property type="molecule type" value="Genomic_DNA"/>
</dbReference>
<dbReference type="PANTHER" id="PTHR30024">
    <property type="entry name" value="ALIPHATIC SULFONATES-BINDING PROTEIN-RELATED"/>
    <property type="match status" value="1"/>
</dbReference>
<reference evidence="9" key="3">
    <citation type="submission" date="2023-07" db="EMBL/GenBank/DDBJ databases">
        <title>Identification of Pectobacterium versatile causing blackleg of potato from New York State with a whole genome sequencing approach.</title>
        <authorList>
            <person name="Ma X."/>
            <person name="Swingle B."/>
        </authorList>
    </citation>
    <scope>NUCLEOTIDE SEQUENCE [LARGE SCALE GENOMIC DNA]</scope>
    <source>
        <strain evidence="9">NY1588A</strain>
    </source>
</reference>
<feature type="signal peptide" evidence="4">
    <location>
        <begin position="1"/>
        <end position="22"/>
    </location>
</feature>
<reference evidence="6" key="2">
    <citation type="submission" date="2012-03" db="EMBL/GenBank/DDBJ databases">
        <authorList>
            <person name="Koskinen P."/>
            <person name="Laine P."/>
            <person name="Niemi O."/>
            <person name="Nykyri J."/>
            <person name="Harjunpaa H."/>
            <person name="Auvinen P."/>
            <person name="Paulin L."/>
            <person name="Pirhonen M."/>
            <person name="Palva T."/>
            <person name="Holm L."/>
        </authorList>
    </citation>
    <scope>NUCLEOTIDE SEQUENCE</scope>
    <source>
        <strain evidence="6">SCC3193</strain>
    </source>
</reference>
<dbReference type="STRING" id="1905730.W5S_1713"/>
<feature type="chain" id="PRO_5002611631" evidence="4">
    <location>
        <begin position="23"/>
        <end position="342"/>
    </location>
</feature>
<protein>
    <submittedName>
        <fullName evidence="7">PhnD/SsuA/transferrin family substrate-binding protein</fullName>
    </submittedName>
    <submittedName>
        <fullName evidence="6">Taurine ABC transporter, periplasmic binding protein</fullName>
    </submittedName>
</protein>
<comment type="subcellular location">
    <subcellularLocation>
        <location evidence="1">Periplasm</location>
    </subcellularLocation>
</comment>
<dbReference type="Proteomes" id="UP000008044">
    <property type="component" value="Chromosome"/>
</dbReference>
<dbReference type="GO" id="GO:0043190">
    <property type="term" value="C:ATP-binding cassette (ABC) transporter complex"/>
    <property type="evidence" value="ECO:0007669"/>
    <property type="project" value="InterPro"/>
</dbReference>
<proteinExistence type="inferred from homology"/>
<accession>A0A0H3I377</accession>